<evidence type="ECO:0000313" key="2">
    <source>
        <dbReference type="EMBL" id="GGV20471.1"/>
    </source>
</evidence>
<dbReference type="InterPro" id="IPR013780">
    <property type="entry name" value="Glyco_hydro_b"/>
</dbReference>
<sequence>MHAFADGARRTVVIPSANGPGETARFEVRREGDRLGVTTDSPHPWRLRTGGPDGTLHINAAGPATTEFRYEG</sequence>
<accession>A0A918IJ49</accession>
<dbReference type="EMBL" id="BMTD01000022">
    <property type="protein sequence ID" value="GGV20471.1"/>
    <property type="molecule type" value="Genomic_DNA"/>
</dbReference>
<dbReference type="AlphaFoldDB" id="A0A918IJ49"/>
<name>A0A918IJ49_9ACTN</name>
<keyword evidence="3" id="KW-1185">Reference proteome</keyword>
<organism evidence="2 3">
    <name type="scientific">Streptomyces filipinensis</name>
    <dbReference type="NCBI Taxonomy" id="66887"/>
    <lineage>
        <taxon>Bacteria</taxon>
        <taxon>Bacillati</taxon>
        <taxon>Actinomycetota</taxon>
        <taxon>Actinomycetes</taxon>
        <taxon>Kitasatosporales</taxon>
        <taxon>Streptomycetaceae</taxon>
        <taxon>Streptomyces</taxon>
    </lineage>
</organism>
<protein>
    <submittedName>
        <fullName evidence="2">Uncharacterized protein</fullName>
    </submittedName>
</protein>
<dbReference type="Gene3D" id="2.60.40.1180">
    <property type="entry name" value="Golgi alpha-mannosidase II"/>
    <property type="match status" value="1"/>
</dbReference>
<reference evidence="2" key="1">
    <citation type="journal article" date="2014" name="Int. J. Syst. Evol. Microbiol.">
        <title>Complete genome sequence of Corynebacterium casei LMG S-19264T (=DSM 44701T), isolated from a smear-ripened cheese.</title>
        <authorList>
            <consortium name="US DOE Joint Genome Institute (JGI-PGF)"/>
            <person name="Walter F."/>
            <person name="Albersmeier A."/>
            <person name="Kalinowski J."/>
            <person name="Ruckert C."/>
        </authorList>
    </citation>
    <scope>NUCLEOTIDE SEQUENCE</scope>
    <source>
        <strain evidence="2">JCM 4369</strain>
    </source>
</reference>
<evidence type="ECO:0000256" key="1">
    <source>
        <dbReference type="SAM" id="MobiDB-lite"/>
    </source>
</evidence>
<feature type="region of interest" description="Disordered" evidence="1">
    <location>
        <begin position="35"/>
        <end position="72"/>
    </location>
</feature>
<evidence type="ECO:0000313" key="3">
    <source>
        <dbReference type="Proteomes" id="UP000618795"/>
    </source>
</evidence>
<proteinExistence type="predicted"/>
<dbReference type="Proteomes" id="UP000618795">
    <property type="component" value="Unassembled WGS sequence"/>
</dbReference>
<reference evidence="2" key="2">
    <citation type="submission" date="2020-09" db="EMBL/GenBank/DDBJ databases">
        <authorList>
            <person name="Sun Q."/>
            <person name="Ohkuma M."/>
        </authorList>
    </citation>
    <scope>NUCLEOTIDE SEQUENCE</scope>
    <source>
        <strain evidence="2">JCM 4369</strain>
    </source>
</reference>
<comment type="caution">
    <text evidence="2">The sequence shown here is derived from an EMBL/GenBank/DDBJ whole genome shotgun (WGS) entry which is preliminary data.</text>
</comment>
<gene>
    <name evidence="2" type="ORF">GCM10010260_70500</name>
</gene>